<sequence>MEGESGTVDVLAMDESMSIDYGVLIAINSTGNSNCTLRYKNGCSPREKLHFRFWPGEVSPSQTSQGLMALIVMLMLLCLVLTYCCWGTCCKLIQKRRSRNRRSRSQSSFDSSISCASDPRLMVMWSPPHHHETCVHHADSSLACEQHCNHFLIKPRLVRSEILPPPYDALFGHESTGAPPTYSSLALNQPMYPVNFRSENHGHEVPTSGPFVTLVVEREEDISEAAKEIQQGSRVLRCQSVPALIDSSSKNKHFAIHFRTGNLESEILEQQHEEN</sequence>
<gene>
    <name evidence="2" type="ORF">DGAL_LOCUS4017</name>
</gene>
<proteinExistence type="predicted"/>
<feature type="transmembrane region" description="Helical" evidence="1">
    <location>
        <begin position="67"/>
        <end position="93"/>
    </location>
</feature>
<evidence type="ECO:0000313" key="3">
    <source>
        <dbReference type="Proteomes" id="UP000789390"/>
    </source>
</evidence>
<keyword evidence="1" id="KW-1133">Transmembrane helix</keyword>
<evidence type="ECO:0000313" key="2">
    <source>
        <dbReference type="EMBL" id="CAH0101679.1"/>
    </source>
</evidence>
<dbReference type="EMBL" id="CAKKLH010000064">
    <property type="protein sequence ID" value="CAH0101679.1"/>
    <property type="molecule type" value="Genomic_DNA"/>
</dbReference>
<keyword evidence="1" id="KW-0472">Membrane</keyword>
<keyword evidence="3" id="KW-1185">Reference proteome</keyword>
<evidence type="ECO:0000256" key="1">
    <source>
        <dbReference type="SAM" id="Phobius"/>
    </source>
</evidence>
<dbReference type="Proteomes" id="UP000789390">
    <property type="component" value="Unassembled WGS sequence"/>
</dbReference>
<organism evidence="2 3">
    <name type="scientific">Daphnia galeata</name>
    <dbReference type="NCBI Taxonomy" id="27404"/>
    <lineage>
        <taxon>Eukaryota</taxon>
        <taxon>Metazoa</taxon>
        <taxon>Ecdysozoa</taxon>
        <taxon>Arthropoda</taxon>
        <taxon>Crustacea</taxon>
        <taxon>Branchiopoda</taxon>
        <taxon>Diplostraca</taxon>
        <taxon>Cladocera</taxon>
        <taxon>Anomopoda</taxon>
        <taxon>Daphniidae</taxon>
        <taxon>Daphnia</taxon>
    </lineage>
</organism>
<accession>A0A8J2RGA9</accession>
<reference evidence="2" key="1">
    <citation type="submission" date="2021-11" db="EMBL/GenBank/DDBJ databases">
        <authorList>
            <person name="Schell T."/>
        </authorList>
    </citation>
    <scope>NUCLEOTIDE SEQUENCE</scope>
    <source>
        <strain evidence="2">M5</strain>
    </source>
</reference>
<dbReference type="AlphaFoldDB" id="A0A8J2RGA9"/>
<comment type="caution">
    <text evidence="2">The sequence shown here is derived from an EMBL/GenBank/DDBJ whole genome shotgun (WGS) entry which is preliminary data.</text>
</comment>
<name>A0A8J2RGA9_9CRUS</name>
<protein>
    <submittedName>
        <fullName evidence="2">Uncharacterized protein</fullName>
    </submittedName>
</protein>
<keyword evidence="1" id="KW-0812">Transmembrane</keyword>
<dbReference type="OrthoDB" id="6338984at2759"/>